<dbReference type="InterPro" id="IPR011059">
    <property type="entry name" value="Metal-dep_hydrolase_composite"/>
</dbReference>
<evidence type="ECO:0000313" key="2">
    <source>
        <dbReference type="EMBL" id="MDO1448241.1"/>
    </source>
</evidence>
<name>A0ABT8R957_9BACT</name>
<dbReference type="RefSeq" id="WP_302039042.1">
    <property type="nucleotide sequence ID" value="NZ_JAUKPO010000010.1"/>
</dbReference>
<evidence type="ECO:0000259" key="1">
    <source>
        <dbReference type="Pfam" id="PF01979"/>
    </source>
</evidence>
<evidence type="ECO:0000313" key="3">
    <source>
        <dbReference type="Proteomes" id="UP001168528"/>
    </source>
</evidence>
<dbReference type="Pfam" id="PF01979">
    <property type="entry name" value="Amidohydro_1"/>
    <property type="match status" value="1"/>
</dbReference>
<protein>
    <submittedName>
        <fullName evidence="2">Amidohydrolase family protein</fullName>
    </submittedName>
</protein>
<dbReference type="InterPro" id="IPR032466">
    <property type="entry name" value="Metal_Hydrolase"/>
</dbReference>
<dbReference type="InterPro" id="IPR006680">
    <property type="entry name" value="Amidohydro-rel"/>
</dbReference>
<dbReference type="EMBL" id="JAUKPO010000010">
    <property type="protein sequence ID" value="MDO1448241.1"/>
    <property type="molecule type" value="Genomic_DNA"/>
</dbReference>
<accession>A0ABT8R957</accession>
<feature type="domain" description="Amidohydrolase-related" evidence="1">
    <location>
        <begin position="75"/>
        <end position="447"/>
    </location>
</feature>
<dbReference type="InterPro" id="IPR051781">
    <property type="entry name" value="Metallo-dep_Hydrolase"/>
</dbReference>
<dbReference type="Proteomes" id="UP001168528">
    <property type="component" value="Unassembled WGS sequence"/>
</dbReference>
<gene>
    <name evidence="2" type="ORF">Q0590_18345</name>
</gene>
<dbReference type="Gene3D" id="3.20.20.140">
    <property type="entry name" value="Metal-dependent hydrolases"/>
    <property type="match status" value="1"/>
</dbReference>
<reference evidence="2" key="1">
    <citation type="submission" date="2023-07" db="EMBL/GenBank/DDBJ databases">
        <title>The genome sequence of Rhodocytophaga aerolata KACC 12507.</title>
        <authorList>
            <person name="Zhang X."/>
        </authorList>
    </citation>
    <scope>NUCLEOTIDE SEQUENCE</scope>
    <source>
        <strain evidence="2">KACC 12507</strain>
    </source>
</reference>
<dbReference type="Gene3D" id="3.40.50.10910">
    <property type="entry name" value="Amidohydrolase"/>
    <property type="match status" value="1"/>
</dbReference>
<organism evidence="2 3">
    <name type="scientific">Rhodocytophaga aerolata</name>
    <dbReference type="NCBI Taxonomy" id="455078"/>
    <lineage>
        <taxon>Bacteria</taxon>
        <taxon>Pseudomonadati</taxon>
        <taxon>Bacteroidota</taxon>
        <taxon>Cytophagia</taxon>
        <taxon>Cytophagales</taxon>
        <taxon>Rhodocytophagaceae</taxon>
        <taxon>Rhodocytophaga</taxon>
    </lineage>
</organism>
<dbReference type="SUPFAM" id="SSF51338">
    <property type="entry name" value="Composite domain of metallo-dependent hydrolases"/>
    <property type="match status" value="1"/>
</dbReference>
<comment type="caution">
    <text evidence="2">The sequence shown here is derived from an EMBL/GenBank/DDBJ whole genome shotgun (WGS) entry which is preliminary data.</text>
</comment>
<dbReference type="Gene3D" id="3.30.110.90">
    <property type="entry name" value="Amidohydrolase"/>
    <property type="match status" value="1"/>
</dbReference>
<dbReference type="SUPFAM" id="SSF51556">
    <property type="entry name" value="Metallo-dependent hydrolases"/>
    <property type="match status" value="1"/>
</dbReference>
<dbReference type="PANTHER" id="PTHR43135">
    <property type="entry name" value="ALPHA-D-RIBOSE 1-METHYLPHOSPHONATE 5-TRIPHOSPHATE DIPHOSPHATASE"/>
    <property type="match status" value="1"/>
</dbReference>
<dbReference type="PANTHER" id="PTHR43135:SF3">
    <property type="entry name" value="ALPHA-D-RIBOSE 1-METHYLPHOSPHONATE 5-TRIPHOSPHATE DIPHOSPHATASE"/>
    <property type="match status" value="1"/>
</dbReference>
<dbReference type="Gene3D" id="2.30.40.10">
    <property type="entry name" value="Urease, subunit C, domain 1"/>
    <property type="match status" value="2"/>
</dbReference>
<sequence>MKYIYSVSIILLGCLFLLRLPVQAEDILIKGVHIITMKDDQVLRNQNVLIRDGKIAYIGKKSAKAGRVVHAKGKYMMPGLMDMHVHLFSDDAMPQEAGPEELKVLLSNGVTSVRLMNGYQHHLQWREQIKNKQLLGPTLYVASPEIVGRKYTQDLHGHLLTEPAQADSVIRAIKKEGYEFVKITVDVSLPVYNQITATAKEVGIPVVGHVGPKIKLINALKAGQQIEHLDQYLDALLKEGSAYTESISDFNLWKKDFWPSIFEVDTSKISGIIRLVKENNVYNTPTSNFLQNAFGYGMDSLEILSRPDYQFTPASRRPEYWRRRTIYFTRVNPTEEMKERYKAIRKKIVKELQANGCKLMAGSDTPDWFYTYGFSLHRELEEFVKAGLTPYQALETATINPAQYLKVSDQYGTVEVGKVADLVLLSANPLESITHSKKISAVVKHGRYLPEKEIEQMLEQVKAVYEAN</sequence>
<keyword evidence="3" id="KW-1185">Reference proteome</keyword>
<proteinExistence type="predicted"/>